<reference evidence="1 2" key="1">
    <citation type="submission" date="2014-06" db="EMBL/GenBank/DDBJ databases">
        <title>Evolutionary Origins and Diversification of the Mycorrhizal Mutualists.</title>
        <authorList>
            <consortium name="DOE Joint Genome Institute"/>
            <consortium name="Mycorrhizal Genomics Consortium"/>
            <person name="Kohler A."/>
            <person name="Kuo A."/>
            <person name="Nagy L.G."/>
            <person name="Floudas D."/>
            <person name="Copeland A."/>
            <person name="Barry K.W."/>
            <person name="Cichocki N."/>
            <person name="Veneault-Fourrey C."/>
            <person name="LaButti K."/>
            <person name="Lindquist E.A."/>
            <person name="Lipzen A."/>
            <person name="Lundell T."/>
            <person name="Morin E."/>
            <person name="Murat C."/>
            <person name="Riley R."/>
            <person name="Ohm R."/>
            <person name="Sun H."/>
            <person name="Tunlid A."/>
            <person name="Henrissat B."/>
            <person name="Grigoriev I.V."/>
            <person name="Hibbett D.S."/>
            <person name="Martin F."/>
        </authorList>
    </citation>
    <scope>NUCLEOTIDE SEQUENCE [LARGE SCALE GENOMIC DNA]</scope>
    <source>
        <strain evidence="1 2">SS14</strain>
    </source>
</reference>
<protein>
    <submittedName>
        <fullName evidence="1">Uncharacterized protein</fullName>
    </submittedName>
</protein>
<gene>
    <name evidence="1" type="ORF">M422DRAFT_271828</name>
</gene>
<keyword evidence="2" id="KW-1185">Reference proteome</keyword>
<dbReference type="EMBL" id="KN837349">
    <property type="protein sequence ID" value="KIJ27010.1"/>
    <property type="molecule type" value="Genomic_DNA"/>
</dbReference>
<name>A0A0C9UP01_SPHS4</name>
<accession>A0A0C9UP01</accession>
<dbReference type="Proteomes" id="UP000054279">
    <property type="component" value="Unassembled WGS sequence"/>
</dbReference>
<dbReference type="HOGENOM" id="CLU_080233_0_0_1"/>
<evidence type="ECO:0000313" key="1">
    <source>
        <dbReference type="EMBL" id="KIJ27010.1"/>
    </source>
</evidence>
<sequence>MLIDHGSLTVEVALLLLQKLFYPHSSKLLILHNALQSDFSPIRTIFAGIPAPLPPATPITLKRSNQCEKALDSFDLTEAISDQDNAVRIINLALNGGATKGKIKIYNISTIPKQHLEADGGLTNSGITQLGERVKSCQINGRFPKIWGERALGNITNGLRIPQVFISSYLDGINFSTRSASSKSTGNDDFPVRRAIPFLAYDGRTQPFSLTKLASLPTLSEELEFQDIVLVTFTVGSYDWEESEREARQNLTLKSPRKMREEGYKKALGFNIQDIVLLYRDEQVEDVSEGDDDGSADEEQVF</sequence>
<organism evidence="1 2">
    <name type="scientific">Sphaerobolus stellatus (strain SS14)</name>
    <dbReference type="NCBI Taxonomy" id="990650"/>
    <lineage>
        <taxon>Eukaryota</taxon>
        <taxon>Fungi</taxon>
        <taxon>Dikarya</taxon>
        <taxon>Basidiomycota</taxon>
        <taxon>Agaricomycotina</taxon>
        <taxon>Agaricomycetes</taxon>
        <taxon>Phallomycetidae</taxon>
        <taxon>Geastrales</taxon>
        <taxon>Sphaerobolaceae</taxon>
        <taxon>Sphaerobolus</taxon>
    </lineage>
</organism>
<proteinExistence type="predicted"/>
<dbReference type="AlphaFoldDB" id="A0A0C9UP01"/>
<evidence type="ECO:0000313" key="2">
    <source>
        <dbReference type="Proteomes" id="UP000054279"/>
    </source>
</evidence>